<dbReference type="SUPFAM" id="SSF53474">
    <property type="entry name" value="alpha/beta-Hydrolases"/>
    <property type="match status" value="1"/>
</dbReference>
<evidence type="ECO:0000259" key="2">
    <source>
        <dbReference type="Pfam" id="PF07859"/>
    </source>
</evidence>
<accession>A0A0D1K3A2</accession>
<reference evidence="3 4" key="1">
    <citation type="journal article" date="2015" name="Microbiology (Mosc.)">
        <title>Genomics of the Weissella cibaria species with an examination of its metabolic traits.</title>
        <authorList>
            <person name="Lynch K.M."/>
            <person name="Lucid A."/>
            <person name="Arendt E.K."/>
            <person name="Sleator R.D."/>
            <person name="Lucey B."/>
            <person name="Coffey A."/>
        </authorList>
    </citation>
    <scope>NUCLEOTIDE SEQUENCE [LARGE SCALE GENOMIC DNA]</scope>
    <source>
        <strain evidence="3 4">MG1</strain>
    </source>
</reference>
<organism evidence="3 4">
    <name type="scientific">Weissella cibaria</name>
    <dbReference type="NCBI Taxonomy" id="137591"/>
    <lineage>
        <taxon>Bacteria</taxon>
        <taxon>Bacillati</taxon>
        <taxon>Bacillota</taxon>
        <taxon>Bacilli</taxon>
        <taxon>Lactobacillales</taxon>
        <taxon>Lactobacillaceae</taxon>
        <taxon>Weissella</taxon>
    </lineage>
</organism>
<evidence type="ECO:0000313" key="4">
    <source>
        <dbReference type="Proteomes" id="UP000032287"/>
    </source>
</evidence>
<evidence type="ECO:0000313" key="3">
    <source>
        <dbReference type="EMBL" id="KIU19938.1"/>
    </source>
</evidence>
<evidence type="ECO:0000256" key="1">
    <source>
        <dbReference type="ARBA" id="ARBA00022801"/>
    </source>
</evidence>
<dbReference type="PANTHER" id="PTHR48081:SF25">
    <property type="entry name" value="PUTATIVE (AFU_ORTHOLOGUE AFUA_3G11560)-RELATED"/>
    <property type="match status" value="1"/>
</dbReference>
<feature type="domain" description="Alpha/beta hydrolase fold-3" evidence="2">
    <location>
        <begin position="74"/>
        <end position="265"/>
    </location>
</feature>
<dbReference type="RefSeq" id="WP_043710115.1">
    <property type="nucleotide sequence ID" value="NZ_JALOCT010000034.1"/>
</dbReference>
<dbReference type="InterPro" id="IPR050300">
    <property type="entry name" value="GDXG_lipolytic_enzyme"/>
</dbReference>
<dbReference type="InterPro" id="IPR013094">
    <property type="entry name" value="AB_hydrolase_3"/>
</dbReference>
<protein>
    <submittedName>
        <fullName evidence="3">LipF protein</fullName>
        <ecNumber evidence="3">3.1.1.1</ecNumber>
    </submittedName>
</protein>
<proteinExistence type="predicted"/>
<dbReference type="PANTHER" id="PTHR48081">
    <property type="entry name" value="AB HYDROLASE SUPERFAMILY PROTEIN C4A8.06C"/>
    <property type="match status" value="1"/>
</dbReference>
<dbReference type="InterPro" id="IPR029058">
    <property type="entry name" value="AB_hydrolase_fold"/>
</dbReference>
<dbReference type="EMBL" id="JWHU01000031">
    <property type="protein sequence ID" value="KIU19938.1"/>
    <property type="molecule type" value="Genomic_DNA"/>
</dbReference>
<dbReference type="AlphaFoldDB" id="A0A0D1K3A2"/>
<dbReference type="EC" id="3.1.1.1" evidence="3"/>
<sequence>MYKQLFVFGSRLLGLNHVWQLSGQAFWEELAEKPAIAAEPSAKMRRDYAIHHHDYLDIMAPRRCDIKATTDIGLYLHGGGFIEPITAYHWHFISDIVRNTNMPVAVLDYPLVPNANLDDIYERMQDAIWELHHDFPEANISLIGDSSGAQLALGYTQLIEALPIKKIVAISPMVDMTLSNPDIKTIAKHDPVLSLPAMPDVIKVISEHHSPQDAVVSPLYGNFDNQHILLISGTRDLTNPDNRLFATKFAANVTYIEEEGLPHAYPIWPLTRNSSIKRDIYDFLTGQTDEI</sequence>
<comment type="caution">
    <text evidence="3">The sequence shown here is derived from an EMBL/GenBank/DDBJ whole genome shotgun (WGS) entry which is preliminary data.</text>
</comment>
<dbReference type="eggNOG" id="COG0657">
    <property type="taxonomic scope" value="Bacteria"/>
</dbReference>
<keyword evidence="1 3" id="KW-0378">Hydrolase</keyword>
<dbReference type="GO" id="GO:0106435">
    <property type="term" value="F:carboxylesterase activity"/>
    <property type="evidence" value="ECO:0007669"/>
    <property type="project" value="UniProtKB-EC"/>
</dbReference>
<name>A0A0D1K3A2_9LACO</name>
<dbReference type="PATRIC" id="fig|137591.25.peg.1485"/>
<dbReference type="Proteomes" id="UP000032287">
    <property type="component" value="Unassembled WGS sequence"/>
</dbReference>
<gene>
    <name evidence="3" type="primary">lipF</name>
    <name evidence="3" type="ORF">QX99_01517</name>
</gene>
<dbReference type="Pfam" id="PF07859">
    <property type="entry name" value="Abhydrolase_3"/>
    <property type="match status" value="1"/>
</dbReference>
<dbReference type="STRING" id="137591.AO080_11595"/>
<dbReference type="Gene3D" id="3.40.50.1820">
    <property type="entry name" value="alpha/beta hydrolase"/>
    <property type="match status" value="1"/>
</dbReference>
<keyword evidence="4" id="KW-1185">Reference proteome</keyword>